<gene>
    <name evidence="1" type="ORF">GCM10011572_27660</name>
    <name evidence="2" type="ORF">GM672_26245</name>
</gene>
<reference evidence="1" key="1">
    <citation type="journal article" date="2014" name="Int. J. Syst. Evol. Microbiol.">
        <title>Complete genome of a new Firmicutes species belonging to the dominant human colonic microbiota ('Ruminococcus bicirculans') reveals two chromosomes and a selective capacity to utilize plant glucans.</title>
        <authorList>
            <consortium name="NISC Comparative Sequencing Program"/>
            <person name="Wegmann U."/>
            <person name="Louis P."/>
            <person name="Goesmann A."/>
            <person name="Henrissat B."/>
            <person name="Duncan S.H."/>
            <person name="Flint H.J."/>
        </authorList>
    </citation>
    <scope>NUCLEOTIDE SEQUENCE</scope>
    <source>
        <strain evidence="1">CGMCC 1.15931</strain>
    </source>
</reference>
<dbReference type="Proteomes" id="UP000430634">
    <property type="component" value="Unassembled WGS sequence"/>
</dbReference>
<keyword evidence="4" id="KW-1185">Reference proteome</keyword>
<sequence>MTRAFDAFLKQYRATGSEKADGYSRDAFVGLDEGEKVEVFDLLVKELPWAADWLFFLDGEKAMAVAQALEPGMRGGGYSGVHWLQRELVKYSGDLRYQQHMIDDYPAYADSVRPQVIDSIAGTPMNATTYHFLRQAILTETCDDAQFRACWRYLHAIEVPRVTEADEANHERWLDVLRNGDGEAKQRALAELAPFEAIALPP</sequence>
<dbReference type="RefSeq" id="WP_155473465.1">
    <property type="nucleotide sequence ID" value="NZ_BMKG01000010.1"/>
</dbReference>
<evidence type="ECO:0000313" key="3">
    <source>
        <dbReference type="Proteomes" id="UP000430634"/>
    </source>
</evidence>
<protein>
    <submittedName>
        <fullName evidence="2">Uncharacterized protein</fullName>
    </submittedName>
</protein>
<dbReference type="AlphaFoldDB" id="A0A6I3T3X8"/>
<comment type="caution">
    <text evidence="2">The sequence shown here is derived from an EMBL/GenBank/DDBJ whole genome shotgun (WGS) entry which is preliminary data.</text>
</comment>
<name>A0A6I3T3X8_9BURK</name>
<evidence type="ECO:0000313" key="2">
    <source>
        <dbReference type="EMBL" id="MTV56231.1"/>
    </source>
</evidence>
<organism evidence="2 3">
    <name type="scientific">Pseudoduganella buxea</name>
    <dbReference type="NCBI Taxonomy" id="1949069"/>
    <lineage>
        <taxon>Bacteria</taxon>
        <taxon>Pseudomonadati</taxon>
        <taxon>Pseudomonadota</taxon>
        <taxon>Betaproteobacteria</taxon>
        <taxon>Burkholderiales</taxon>
        <taxon>Oxalobacteraceae</taxon>
        <taxon>Telluria group</taxon>
        <taxon>Pseudoduganella</taxon>
    </lineage>
</organism>
<dbReference type="EMBL" id="BMKG01000010">
    <property type="protein sequence ID" value="GGC04201.1"/>
    <property type="molecule type" value="Genomic_DNA"/>
</dbReference>
<accession>A0A6I3T3X8</accession>
<reference evidence="2 3" key="3">
    <citation type="submission" date="2019-11" db="EMBL/GenBank/DDBJ databases">
        <title>Type strains purchased from KCTC, JCM and DSMZ.</title>
        <authorList>
            <person name="Lu H."/>
        </authorList>
    </citation>
    <scope>NUCLEOTIDE SEQUENCE [LARGE SCALE GENOMIC DNA]</scope>
    <source>
        <strain evidence="2 3">KCTC 52429</strain>
    </source>
</reference>
<evidence type="ECO:0000313" key="4">
    <source>
        <dbReference type="Proteomes" id="UP000622638"/>
    </source>
</evidence>
<evidence type="ECO:0000313" key="1">
    <source>
        <dbReference type="EMBL" id="GGC04201.1"/>
    </source>
</evidence>
<reference evidence="1" key="4">
    <citation type="submission" date="2024-05" db="EMBL/GenBank/DDBJ databases">
        <authorList>
            <person name="Sun Q."/>
            <person name="Zhou Y."/>
        </authorList>
    </citation>
    <scope>NUCLEOTIDE SEQUENCE</scope>
    <source>
        <strain evidence="1">CGMCC 1.15931</strain>
    </source>
</reference>
<dbReference type="EMBL" id="WNKZ01000143">
    <property type="protein sequence ID" value="MTV56231.1"/>
    <property type="molecule type" value="Genomic_DNA"/>
</dbReference>
<proteinExistence type="predicted"/>
<dbReference type="Proteomes" id="UP000622638">
    <property type="component" value="Unassembled WGS sequence"/>
</dbReference>
<reference evidence="4" key="2">
    <citation type="journal article" date="2019" name="Int. J. Syst. Evol. Microbiol.">
        <title>The Global Catalogue of Microorganisms (GCM) 10K type strain sequencing project: providing services to taxonomists for standard genome sequencing and annotation.</title>
        <authorList>
            <consortium name="The Broad Institute Genomics Platform"/>
            <consortium name="The Broad Institute Genome Sequencing Center for Infectious Disease"/>
            <person name="Wu L."/>
            <person name="Ma J."/>
        </authorList>
    </citation>
    <scope>NUCLEOTIDE SEQUENCE [LARGE SCALE GENOMIC DNA]</scope>
    <source>
        <strain evidence="4">CGMCC 1.15931</strain>
    </source>
</reference>
<dbReference type="OrthoDB" id="8756632at2"/>